<feature type="compositionally biased region" description="Basic and acidic residues" evidence="2">
    <location>
        <begin position="10"/>
        <end position="19"/>
    </location>
</feature>
<keyword evidence="5" id="KW-1185">Reference proteome</keyword>
<dbReference type="InterPro" id="IPR049874">
    <property type="entry name" value="ROK_cs"/>
</dbReference>
<organism evidence="4 5">
    <name type="scientific">Streptomyces pulveraceus</name>
    <dbReference type="NCBI Taxonomy" id="68258"/>
    <lineage>
        <taxon>Bacteria</taxon>
        <taxon>Bacillati</taxon>
        <taxon>Actinomycetota</taxon>
        <taxon>Actinomycetes</taxon>
        <taxon>Kitasatosporales</taxon>
        <taxon>Streptomycetaceae</taxon>
        <taxon>Streptomyces</taxon>
    </lineage>
</organism>
<dbReference type="PANTHER" id="PTHR18964">
    <property type="entry name" value="ROK (REPRESSOR, ORF, KINASE) FAMILY"/>
    <property type="match status" value="1"/>
</dbReference>
<dbReference type="PANTHER" id="PTHR18964:SF149">
    <property type="entry name" value="BIFUNCTIONAL UDP-N-ACETYLGLUCOSAMINE 2-EPIMERASE_N-ACETYLMANNOSAMINE KINASE"/>
    <property type="match status" value="1"/>
</dbReference>
<feature type="domain" description="HTH marR-type" evidence="3">
    <location>
        <begin position="45"/>
        <end position="96"/>
    </location>
</feature>
<dbReference type="SUPFAM" id="SSF46785">
    <property type="entry name" value="Winged helix' DNA-binding domain"/>
    <property type="match status" value="1"/>
</dbReference>
<sequence>MADPFLPPTDPRRGAERGLARVSARRQPPERTKASTLDSRIHNRALVLATLYHRGAMSRSEIARTLGLTAPTVSALVADLESDGLVVDTGPRKDNRLGKPANVMRIDDDAAHILALDLSGSEHFGGAVLNLRGDVVRRARVRYGNAAGERAAELVFQLVGELMELAPRRVLGIGVGSPGIVGDAGVIHHAAHLGWSELPLAAQLSERFGVPAHVGNDVNIAALAVLRFRNARTQNLMVITIEHGVGAGLIVGGELVEGEQFAAGEIGHVTVDEDGDPCVCGHRGCLEPLIDAAELRRRMAGRDPSGRDGVLADAGRALGTVLAPISSVLNLNEIALLGPPDLVEGPFLDSAAAVIRARTYAPISASLTMRSLAGDPDLILLGGASIVLSGELGVW</sequence>
<gene>
    <name evidence="4" type="ORF">ACFP1B_18445</name>
</gene>
<evidence type="ECO:0000259" key="3">
    <source>
        <dbReference type="Pfam" id="PF12802"/>
    </source>
</evidence>
<feature type="region of interest" description="Disordered" evidence="2">
    <location>
        <begin position="1"/>
        <end position="36"/>
    </location>
</feature>
<dbReference type="Pfam" id="PF00480">
    <property type="entry name" value="ROK"/>
    <property type="match status" value="1"/>
</dbReference>
<reference evidence="5" key="1">
    <citation type="journal article" date="2019" name="Int. J. Syst. Evol. Microbiol.">
        <title>The Global Catalogue of Microorganisms (GCM) 10K type strain sequencing project: providing services to taxonomists for standard genome sequencing and annotation.</title>
        <authorList>
            <consortium name="The Broad Institute Genomics Platform"/>
            <consortium name="The Broad Institute Genome Sequencing Center for Infectious Disease"/>
            <person name="Wu L."/>
            <person name="Ma J."/>
        </authorList>
    </citation>
    <scope>NUCLEOTIDE SEQUENCE [LARGE SCALE GENOMIC DNA]</scope>
    <source>
        <strain evidence="5">JCM 4147</strain>
    </source>
</reference>
<comment type="similarity">
    <text evidence="1">Belongs to the ROK (NagC/XylR) family.</text>
</comment>
<dbReference type="InterPro" id="IPR036390">
    <property type="entry name" value="WH_DNA-bd_sf"/>
</dbReference>
<dbReference type="InterPro" id="IPR000835">
    <property type="entry name" value="HTH_MarR-typ"/>
</dbReference>
<name>A0ABW1GMQ5_9ACTN</name>
<protein>
    <submittedName>
        <fullName evidence="4">ROK family transcriptional regulator</fullName>
    </submittedName>
</protein>
<dbReference type="InterPro" id="IPR000600">
    <property type="entry name" value="ROK"/>
</dbReference>
<dbReference type="Pfam" id="PF12802">
    <property type="entry name" value="MarR_2"/>
    <property type="match status" value="1"/>
</dbReference>
<evidence type="ECO:0000313" key="5">
    <source>
        <dbReference type="Proteomes" id="UP001596200"/>
    </source>
</evidence>
<dbReference type="EMBL" id="JBHSPU010000016">
    <property type="protein sequence ID" value="MFC5915383.1"/>
    <property type="molecule type" value="Genomic_DNA"/>
</dbReference>
<proteinExistence type="inferred from homology"/>
<dbReference type="SUPFAM" id="SSF53067">
    <property type="entry name" value="Actin-like ATPase domain"/>
    <property type="match status" value="1"/>
</dbReference>
<evidence type="ECO:0000256" key="2">
    <source>
        <dbReference type="SAM" id="MobiDB-lite"/>
    </source>
</evidence>
<dbReference type="InterPro" id="IPR036388">
    <property type="entry name" value="WH-like_DNA-bd_sf"/>
</dbReference>
<dbReference type="Gene3D" id="3.30.420.40">
    <property type="match status" value="2"/>
</dbReference>
<dbReference type="RefSeq" id="WP_344511029.1">
    <property type="nucleotide sequence ID" value="NZ_BAAATU010000019.1"/>
</dbReference>
<comment type="caution">
    <text evidence="4">The sequence shown here is derived from an EMBL/GenBank/DDBJ whole genome shotgun (WGS) entry which is preliminary data.</text>
</comment>
<accession>A0ABW1GMQ5</accession>
<dbReference type="PROSITE" id="PS01125">
    <property type="entry name" value="ROK"/>
    <property type="match status" value="1"/>
</dbReference>
<dbReference type="Gene3D" id="1.10.10.10">
    <property type="entry name" value="Winged helix-like DNA-binding domain superfamily/Winged helix DNA-binding domain"/>
    <property type="match status" value="1"/>
</dbReference>
<evidence type="ECO:0000313" key="4">
    <source>
        <dbReference type="EMBL" id="MFC5915383.1"/>
    </source>
</evidence>
<dbReference type="InterPro" id="IPR043129">
    <property type="entry name" value="ATPase_NBD"/>
</dbReference>
<dbReference type="Proteomes" id="UP001596200">
    <property type="component" value="Unassembled WGS sequence"/>
</dbReference>
<evidence type="ECO:0000256" key="1">
    <source>
        <dbReference type="ARBA" id="ARBA00006479"/>
    </source>
</evidence>